<name>A0ABV5ZB21_9GAMM</name>
<dbReference type="Pfam" id="PF13692">
    <property type="entry name" value="Glyco_trans_1_4"/>
    <property type="match status" value="1"/>
</dbReference>
<dbReference type="Gene3D" id="3.40.50.2000">
    <property type="entry name" value="Glycogen Phosphorylase B"/>
    <property type="match status" value="2"/>
</dbReference>
<dbReference type="CDD" id="cd03801">
    <property type="entry name" value="GT4_PimA-like"/>
    <property type="match status" value="1"/>
</dbReference>
<organism evidence="2 3">
    <name type="scientific">Balneatrix alpica</name>
    <dbReference type="NCBI Taxonomy" id="75684"/>
    <lineage>
        <taxon>Bacteria</taxon>
        <taxon>Pseudomonadati</taxon>
        <taxon>Pseudomonadota</taxon>
        <taxon>Gammaproteobacteria</taxon>
        <taxon>Oceanospirillales</taxon>
        <taxon>Balneatrichaceae</taxon>
        <taxon>Balneatrix</taxon>
    </lineage>
</organism>
<dbReference type="SUPFAM" id="SSF53756">
    <property type="entry name" value="UDP-Glycosyltransferase/glycogen phosphorylase"/>
    <property type="match status" value="1"/>
</dbReference>
<keyword evidence="2" id="KW-0808">Transferase</keyword>
<evidence type="ECO:0000313" key="2">
    <source>
        <dbReference type="EMBL" id="MFB9886476.1"/>
    </source>
</evidence>
<protein>
    <submittedName>
        <fullName evidence="2">Glycosyltransferase family 4 protein</fullName>
        <ecNumber evidence="2">2.4.-.-</ecNumber>
    </submittedName>
</protein>
<gene>
    <name evidence="2" type="ORF">ACFFLH_08645</name>
</gene>
<dbReference type="EC" id="2.4.-.-" evidence="2"/>
<evidence type="ECO:0000313" key="3">
    <source>
        <dbReference type="Proteomes" id="UP001589628"/>
    </source>
</evidence>
<feature type="domain" description="Glycosyltransferase subfamily 4-like N-terminal" evidence="1">
    <location>
        <begin position="30"/>
        <end position="179"/>
    </location>
</feature>
<reference evidence="2 3" key="1">
    <citation type="submission" date="2024-09" db="EMBL/GenBank/DDBJ databases">
        <authorList>
            <person name="Sun Q."/>
            <person name="Mori K."/>
        </authorList>
    </citation>
    <scope>NUCLEOTIDE SEQUENCE [LARGE SCALE GENOMIC DNA]</scope>
    <source>
        <strain evidence="2 3">ATCC 51285</strain>
    </source>
</reference>
<accession>A0ABV5ZB21</accession>
<evidence type="ECO:0000259" key="1">
    <source>
        <dbReference type="Pfam" id="PF13439"/>
    </source>
</evidence>
<keyword evidence="3" id="KW-1185">Reference proteome</keyword>
<dbReference type="Proteomes" id="UP001589628">
    <property type="component" value="Unassembled WGS sequence"/>
</dbReference>
<dbReference type="Pfam" id="PF13439">
    <property type="entry name" value="Glyco_transf_4"/>
    <property type="match status" value="1"/>
</dbReference>
<dbReference type="PANTHER" id="PTHR12526">
    <property type="entry name" value="GLYCOSYLTRANSFERASE"/>
    <property type="match status" value="1"/>
</dbReference>
<proteinExistence type="predicted"/>
<comment type="caution">
    <text evidence="2">The sequence shown here is derived from an EMBL/GenBank/DDBJ whole genome shotgun (WGS) entry which is preliminary data.</text>
</comment>
<dbReference type="InterPro" id="IPR028098">
    <property type="entry name" value="Glyco_trans_4-like_N"/>
</dbReference>
<keyword evidence="2" id="KW-0328">Glycosyltransferase</keyword>
<dbReference type="RefSeq" id="WP_027311916.1">
    <property type="nucleotide sequence ID" value="NZ_JBHLZN010000002.1"/>
</dbReference>
<dbReference type="GO" id="GO:0016757">
    <property type="term" value="F:glycosyltransferase activity"/>
    <property type="evidence" value="ECO:0007669"/>
    <property type="project" value="UniProtKB-KW"/>
</dbReference>
<sequence length="399" mass="44847">MTKLRRLAYLDPHPVPDVIPEAMQILQNVDALAEFVQVSMVTPVSSHAAEQVLGRGLDPRVEVVGLTDYRQRWWYPSGSNRLFYWQAARWLAKHQVDAVLVRNLKLADALSQALPDIPLFFETHELFAQSYWEEHQPLNAKQQRKWQTLREREQRVYRASRGLITLTPFLSADIEQAYFQQSPAPALHVAADGVDWPLAQQALAQRKTQPQTTPQAELIMLYLGSLHPWKGVDSLIQALPQVERGQLWIAGGGSERIQALQHVAQQLGVQSRVQFLGAIAPQRRFELIAQADICLLPLTDTSIGSRYTSPLKLFEYMAMGKAIVSAAVPAITEVLTHGHQAWLCRPGELQELSAALNRLCGDESLRQQLGQQAAILAQQYSWQARAQGMVQFMERSLAG</sequence>
<dbReference type="EMBL" id="JBHLZN010000002">
    <property type="protein sequence ID" value="MFB9886476.1"/>
    <property type="molecule type" value="Genomic_DNA"/>
</dbReference>